<keyword evidence="5" id="KW-0503">Monooxygenase</keyword>
<dbReference type="Pfam" id="PF01494">
    <property type="entry name" value="FAD_binding_3"/>
    <property type="match status" value="1"/>
</dbReference>
<feature type="domain" description="FAD-binding" evidence="7">
    <location>
        <begin position="51"/>
        <end position="375"/>
    </location>
</feature>
<keyword evidence="9" id="KW-1185">Reference proteome</keyword>
<evidence type="ECO:0000256" key="6">
    <source>
        <dbReference type="SAM" id="Phobius"/>
    </source>
</evidence>
<evidence type="ECO:0000313" key="8">
    <source>
        <dbReference type="EMBL" id="KAF2501401.1"/>
    </source>
</evidence>
<dbReference type="Proteomes" id="UP000799750">
    <property type="component" value="Unassembled WGS sequence"/>
</dbReference>
<evidence type="ECO:0000256" key="2">
    <source>
        <dbReference type="ARBA" id="ARBA00022630"/>
    </source>
</evidence>
<keyword evidence="4" id="KW-0560">Oxidoreductase</keyword>
<dbReference type="InterPro" id="IPR050493">
    <property type="entry name" value="FAD-dep_Monooxygenase_BioMet"/>
</dbReference>
<evidence type="ECO:0000313" key="9">
    <source>
        <dbReference type="Proteomes" id="UP000799750"/>
    </source>
</evidence>
<comment type="similarity">
    <text evidence="1">Belongs to the paxM FAD-dependent monooxygenase family.</text>
</comment>
<keyword evidence="2" id="KW-0285">Flavoprotein</keyword>
<dbReference type="SUPFAM" id="SSF51905">
    <property type="entry name" value="FAD/NAD(P)-binding domain"/>
    <property type="match status" value="1"/>
</dbReference>
<dbReference type="SUPFAM" id="SSF54373">
    <property type="entry name" value="FAD-linked reductases, C-terminal domain"/>
    <property type="match status" value="1"/>
</dbReference>
<keyword evidence="3" id="KW-0274">FAD</keyword>
<evidence type="ECO:0000256" key="3">
    <source>
        <dbReference type="ARBA" id="ARBA00022827"/>
    </source>
</evidence>
<dbReference type="FunFam" id="3.50.50.60:FF:000115">
    <property type="entry name" value="Salicylate hydroxylase, putative"/>
    <property type="match status" value="1"/>
</dbReference>
<evidence type="ECO:0000256" key="5">
    <source>
        <dbReference type="ARBA" id="ARBA00023033"/>
    </source>
</evidence>
<keyword evidence="6" id="KW-1133">Transmembrane helix</keyword>
<dbReference type="Gene3D" id="3.50.50.60">
    <property type="entry name" value="FAD/NAD(P)-binding domain"/>
    <property type="match status" value="1"/>
</dbReference>
<evidence type="ECO:0000256" key="4">
    <source>
        <dbReference type="ARBA" id="ARBA00023002"/>
    </source>
</evidence>
<name>A0A6A6RA39_9PEZI</name>
<dbReference type="InterPro" id="IPR002938">
    <property type="entry name" value="FAD-bd"/>
</dbReference>
<dbReference type="GO" id="GO:0004497">
    <property type="term" value="F:monooxygenase activity"/>
    <property type="evidence" value="ECO:0007669"/>
    <property type="project" value="UniProtKB-KW"/>
</dbReference>
<dbReference type="InterPro" id="IPR036188">
    <property type="entry name" value="FAD/NAD-bd_sf"/>
</dbReference>
<dbReference type="AlphaFoldDB" id="A0A6A6RA39"/>
<dbReference type="PRINTS" id="PR00420">
    <property type="entry name" value="RNGMNOXGNASE"/>
</dbReference>
<keyword evidence="6" id="KW-0472">Membrane</keyword>
<reference evidence="8" key="1">
    <citation type="journal article" date="2020" name="Stud. Mycol.">
        <title>101 Dothideomycetes genomes: a test case for predicting lifestyles and emergence of pathogens.</title>
        <authorList>
            <person name="Haridas S."/>
            <person name="Albert R."/>
            <person name="Binder M."/>
            <person name="Bloem J."/>
            <person name="Labutti K."/>
            <person name="Salamov A."/>
            <person name="Andreopoulos B."/>
            <person name="Baker S."/>
            <person name="Barry K."/>
            <person name="Bills G."/>
            <person name="Bluhm B."/>
            <person name="Cannon C."/>
            <person name="Castanera R."/>
            <person name="Culley D."/>
            <person name="Daum C."/>
            <person name="Ezra D."/>
            <person name="Gonzalez J."/>
            <person name="Henrissat B."/>
            <person name="Kuo A."/>
            <person name="Liang C."/>
            <person name="Lipzen A."/>
            <person name="Lutzoni F."/>
            <person name="Magnuson J."/>
            <person name="Mondo S."/>
            <person name="Nolan M."/>
            <person name="Ohm R."/>
            <person name="Pangilinan J."/>
            <person name="Park H.-J."/>
            <person name="Ramirez L."/>
            <person name="Alfaro M."/>
            <person name="Sun H."/>
            <person name="Tritt A."/>
            <person name="Yoshinaga Y."/>
            <person name="Zwiers L.-H."/>
            <person name="Turgeon B."/>
            <person name="Goodwin S."/>
            <person name="Spatafora J."/>
            <person name="Crous P."/>
            <person name="Grigoriev I."/>
        </authorList>
    </citation>
    <scope>NUCLEOTIDE SEQUENCE</scope>
    <source>
        <strain evidence="8">CBS 269.34</strain>
    </source>
</reference>
<feature type="transmembrane region" description="Helical" evidence="6">
    <location>
        <begin position="45"/>
        <end position="67"/>
    </location>
</feature>
<dbReference type="PANTHER" id="PTHR13789:SF306">
    <property type="entry name" value="HYDROXYLASE, PUTATIVE-RELATED"/>
    <property type="match status" value="1"/>
</dbReference>
<dbReference type="EMBL" id="MU004182">
    <property type="protein sequence ID" value="KAF2501401.1"/>
    <property type="molecule type" value="Genomic_DNA"/>
</dbReference>
<evidence type="ECO:0000259" key="7">
    <source>
        <dbReference type="Pfam" id="PF01494"/>
    </source>
</evidence>
<dbReference type="OrthoDB" id="16820at2759"/>
<sequence length="494" mass="54257">MALIIREPSYPTRSLQFLQQHAISASQNGGTGHPGPMPSVEVPRAAVLLNIIIVGAGLGGLSAAIALSRRGHIVTVLEQAEALGEVGAGIQIPSNSTRLLLNWGLGEFLGRNVAEPEAMSFLRWQNGEKIGHTKLVPDFQENFGAPYYVVHRAHLHAALYKCALKLGVTVHVGCKVEAYSADAGTVRLANGVSYTGDLVVAADGINSIARREILKENDIKPTATGFAVYRATVDVEKIKADPELAWILEKPSLNIWIGEDRHVMTYTIAGGKSFNMVLSHVDRSNPATWRADTAIEDMQRYFQGWDPRLVKIIRMIDQTIKWPLMNIPPLPRWVAVSNRLLVIGDAAHAMVPYMSQGAAMAVEDGAALGEVLSLINHRAQLPLALAVFEQVRMKRSYQMQEASLLNGKLWHFSDGPEQKARDKAMRPEVEGKHFLSSANQWSDPVTQWWAYGYDAEIEVAKEWRSRHAALDSVLGDCGNGLERLKVNGNDANES</sequence>
<gene>
    <name evidence="8" type="ORF">BU16DRAFT_477081</name>
</gene>
<dbReference type="GO" id="GO:0071949">
    <property type="term" value="F:FAD binding"/>
    <property type="evidence" value="ECO:0007669"/>
    <property type="project" value="InterPro"/>
</dbReference>
<protein>
    <submittedName>
        <fullName evidence="8">FAD/NAD(P)-binding domain-containing protein</fullName>
    </submittedName>
</protein>
<keyword evidence="6" id="KW-0812">Transmembrane</keyword>
<dbReference type="PANTHER" id="PTHR13789">
    <property type="entry name" value="MONOOXYGENASE"/>
    <property type="match status" value="1"/>
</dbReference>
<organism evidence="8 9">
    <name type="scientific">Lophium mytilinum</name>
    <dbReference type="NCBI Taxonomy" id="390894"/>
    <lineage>
        <taxon>Eukaryota</taxon>
        <taxon>Fungi</taxon>
        <taxon>Dikarya</taxon>
        <taxon>Ascomycota</taxon>
        <taxon>Pezizomycotina</taxon>
        <taxon>Dothideomycetes</taxon>
        <taxon>Pleosporomycetidae</taxon>
        <taxon>Mytilinidiales</taxon>
        <taxon>Mytilinidiaceae</taxon>
        <taxon>Lophium</taxon>
    </lineage>
</organism>
<evidence type="ECO:0000256" key="1">
    <source>
        <dbReference type="ARBA" id="ARBA00007992"/>
    </source>
</evidence>
<proteinExistence type="inferred from homology"/>
<accession>A0A6A6RA39</accession>